<evidence type="ECO:0000256" key="1">
    <source>
        <dbReference type="ARBA" id="ARBA00022723"/>
    </source>
</evidence>
<dbReference type="GO" id="GO:0046872">
    <property type="term" value="F:metal ion binding"/>
    <property type="evidence" value="ECO:0007669"/>
    <property type="project" value="UniProtKB-KW"/>
</dbReference>
<dbReference type="PANTHER" id="PTHR46124">
    <property type="entry name" value="D-AMINOACYL-TRNA DEACYLASE"/>
    <property type="match status" value="1"/>
</dbReference>
<organism evidence="3">
    <name type="scientific">marine metagenome</name>
    <dbReference type="NCBI Taxonomy" id="408172"/>
    <lineage>
        <taxon>unclassified sequences</taxon>
        <taxon>metagenomes</taxon>
        <taxon>ecological metagenomes</taxon>
    </lineage>
</organism>
<dbReference type="Pfam" id="PF01026">
    <property type="entry name" value="TatD_DNase"/>
    <property type="match status" value="1"/>
</dbReference>
<dbReference type="PANTHER" id="PTHR46124:SF2">
    <property type="entry name" value="D-AMINOACYL-TRNA DEACYLASE"/>
    <property type="match status" value="1"/>
</dbReference>
<evidence type="ECO:0000313" key="3">
    <source>
        <dbReference type="EMBL" id="SUZ82366.1"/>
    </source>
</evidence>
<keyword evidence="1" id="KW-0479">Metal-binding</keyword>
<reference evidence="3" key="1">
    <citation type="submission" date="2018-05" db="EMBL/GenBank/DDBJ databases">
        <authorList>
            <person name="Lanie J.A."/>
            <person name="Ng W.-L."/>
            <person name="Kazmierczak K.M."/>
            <person name="Andrzejewski T.M."/>
            <person name="Davidsen T.M."/>
            <person name="Wayne K.J."/>
            <person name="Tettelin H."/>
            <person name="Glass J.I."/>
            <person name="Rusch D."/>
            <person name="Podicherti R."/>
            <person name="Tsui H.-C.T."/>
            <person name="Winkler M.E."/>
        </authorList>
    </citation>
    <scope>NUCLEOTIDE SEQUENCE</scope>
</reference>
<dbReference type="GO" id="GO:0016788">
    <property type="term" value="F:hydrolase activity, acting on ester bonds"/>
    <property type="evidence" value="ECO:0007669"/>
    <property type="project" value="InterPro"/>
</dbReference>
<dbReference type="InterPro" id="IPR001130">
    <property type="entry name" value="TatD-like"/>
</dbReference>
<dbReference type="InterPro" id="IPR018228">
    <property type="entry name" value="DNase_TatD-rel_CS"/>
</dbReference>
<gene>
    <name evidence="3" type="ORF">METZ01_LOCUS35220</name>
</gene>
<evidence type="ECO:0000256" key="2">
    <source>
        <dbReference type="ARBA" id="ARBA00022801"/>
    </source>
</evidence>
<dbReference type="FunFam" id="3.20.20.140:FF:000005">
    <property type="entry name" value="TatD family hydrolase"/>
    <property type="match status" value="1"/>
</dbReference>
<dbReference type="AlphaFoldDB" id="A0A381QSL3"/>
<dbReference type="PROSITE" id="PS01091">
    <property type="entry name" value="TATD_3"/>
    <property type="match status" value="1"/>
</dbReference>
<name>A0A381QSL3_9ZZZZ</name>
<dbReference type="SUPFAM" id="SSF51556">
    <property type="entry name" value="Metallo-dependent hydrolases"/>
    <property type="match status" value="1"/>
</dbReference>
<evidence type="ECO:0008006" key="4">
    <source>
        <dbReference type="Google" id="ProtNLM"/>
    </source>
</evidence>
<dbReference type="GO" id="GO:0004536">
    <property type="term" value="F:DNA nuclease activity"/>
    <property type="evidence" value="ECO:0007669"/>
    <property type="project" value="InterPro"/>
</dbReference>
<dbReference type="CDD" id="cd01310">
    <property type="entry name" value="TatD_DNAse"/>
    <property type="match status" value="1"/>
</dbReference>
<dbReference type="Gene3D" id="3.20.20.140">
    <property type="entry name" value="Metal-dependent hydrolases"/>
    <property type="match status" value="1"/>
</dbReference>
<dbReference type="EMBL" id="UINC01001504">
    <property type="protein sequence ID" value="SUZ82366.1"/>
    <property type="molecule type" value="Genomic_DNA"/>
</dbReference>
<protein>
    <recommendedName>
        <fullName evidence="4">TatD related DNase</fullName>
    </recommendedName>
</protein>
<dbReference type="NCBIfam" id="TIGR00010">
    <property type="entry name" value="YchF/TatD family DNA exonuclease"/>
    <property type="match status" value="1"/>
</dbReference>
<accession>A0A381QSL3</accession>
<dbReference type="InterPro" id="IPR015991">
    <property type="entry name" value="TatD/YcfH-like"/>
</dbReference>
<proteinExistence type="predicted"/>
<keyword evidence="2" id="KW-0378">Hydrolase</keyword>
<sequence length="246" mass="27827">MDDVIKRSLDAGVEKIIVTASSISESKRVAAMTKQYSGILWGTAGVHPHNAKEAGDLFAETLDELIQNENIVAVGECGLDYFRNLSEPREQQKTFRIQLQIATKNSLPVFLHQRDAHNDFIGILKENESSVIDGVAHCFTGNKKQLKACLDIGLYIGITGWLCDPRRNQDLIDSIHYIPMDKLLIETDSPYLMPKALEKELKTRRNEPCFLPHIAQAIAELKKLDLGEVMLNTYQNSERLFFKQKQ</sequence>
<dbReference type="PIRSF" id="PIRSF005902">
    <property type="entry name" value="DNase_TatD"/>
    <property type="match status" value="1"/>
</dbReference>
<dbReference type="InterPro" id="IPR032466">
    <property type="entry name" value="Metal_Hydrolase"/>
</dbReference>